<dbReference type="GeneID" id="36623588"/>
<evidence type="ECO:0000313" key="1">
    <source>
        <dbReference type="EMBL" id="PTB54459.1"/>
    </source>
</evidence>
<dbReference type="AlphaFoldDB" id="A0A2T4ABJ7"/>
<keyword evidence="2" id="KW-1185">Reference proteome</keyword>
<dbReference type="EMBL" id="KZ679680">
    <property type="protein sequence ID" value="PTB54459.1"/>
    <property type="molecule type" value="Genomic_DNA"/>
</dbReference>
<organism evidence="1 2">
    <name type="scientific">Trichoderma harzianum CBS 226.95</name>
    <dbReference type="NCBI Taxonomy" id="983964"/>
    <lineage>
        <taxon>Eukaryota</taxon>
        <taxon>Fungi</taxon>
        <taxon>Dikarya</taxon>
        <taxon>Ascomycota</taxon>
        <taxon>Pezizomycotina</taxon>
        <taxon>Sordariomycetes</taxon>
        <taxon>Hypocreomycetidae</taxon>
        <taxon>Hypocreales</taxon>
        <taxon>Hypocreaceae</taxon>
        <taxon>Trichoderma</taxon>
    </lineage>
</organism>
<protein>
    <submittedName>
        <fullName evidence="1">Uncharacterized protein</fullName>
    </submittedName>
</protein>
<gene>
    <name evidence="1" type="ORF">M431DRAFT_421435</name>
</gene>
<dbReference type="RefSeq" id="XP_024774136.1">
    <property type="nucleotide sequence ID" value="XM_024915022.1"/>
</dbReference>
<reference evidence="1 2" key="1">
    <citation type="submission" date="2016-07" db="EMBL/GenBank/DDBJ databases">
        <title>Multiple horizontal gene transfer events from other fungi enriched the ability of initially mycotrophic Trichoderma (Ascomycota) to feed on dead plant biomass.</title>
        <authorList>
            <consortium name="DOE Joint Genome Institute"/>
            <person name="Aerts A."/>
            <person name="Atanasova L."/>
            <person name="Chenthamara K."/>
            <person name="Zhang J."/>
            <person name="Grujic M."/>
            <person name="Henrissat B."/>
            <person name="Kuo A."/>
            <person name="Salamov A."/>
            <person name="Lipzen A."/>
            <person name="Labutti K."/>
            <person name="Barry K."/>
            <person name="Miao Y."/>
            <person name="Rahimi M.J."/>
            <person name="Shen Q."/>
            <person name="Grigoriev I.V."/>
            <person name="Kubicek C.P."/>
            <person name="Druzhinina I.S."/>
        </authorList>
    </citation>
    <scope>NUCLEOTIDE SEQUENCE [LARGE SCALE GENOMIC DNA]</scope>
    <source>
        <strain evidence="1 2">CBS 226.95</strain>
    </source>
</reference>
<evidence type="ECO:0000313" key="2">
    <source>
        <dbReference type="Proteomes" id="UP000241690"/>
    </source>
</evidence>
<proteinExistence type="predicted"/>
<name>A0A2T4ABJ7_TRIHA</name>
<accession>A0A2T4ABJ7</accession>
<dbReference type="Proteomes" id="UP000241690">
    <property type="component" value="Unassembled WGS sequence"/>
</dbReference>
<sequence>MPTKVRWSMVDGKARLNHDVDRSQSFAVYCYSVLLFELLKTFPILLQRETIAVGISRVQYQPEDRRRNKSVSHRTRGRFLQGALWDAIVIIQLGNSTQPHLVSNKKAGGFVLLLGRISPHLAATNRALPAALRLAAQVRGLSGDQSSAYAKMCTSIEKDEKKPARSSHRSFRRSRLLDWQLHLRFNAERH</sequence>